<name>A0ACB6ZMU7_THEGA</name>
<sequence>MRPAEFCEYHIMASFSLIFLSNSTLALLLGIPYSEQRSKGVLDLNQPIFGQGEVVQIITSSTTVVLVFCLFLCGTRVVPCCRFRVSNVIAFIILAALSMLGACFLTAYGGRNEHCGSDGSQNPKCYRRPDVDLPLTWFSTTVALTGVVVSFILHLYDGAVHAWPQEGGDGPRPIRRNSLELVKMQKSSSGNGSDEHQEEAPACCSYPPYESSAIPLSSYVLPSIPLRKREMNKLGLTVITNVPMYAPFEFRLLEIETEEQWGGRGRDV</sequence>
<dbReference type="EMBL" id="MU117980">
    <property type="protein sequence ID" value="KAF9650922.1"/>
    <property type="molecule type" value="Genomic_DNA"/>
</dbReference>
<comment type="caution">
    <text evidence="1">The sequence shown here is derived from an EMBL/GenBank/DDBJ whole genome shotgun (WGS) entry which is preliminary data.</text>
</comment>
<protein>
    <submittedName>
        <fullName evidence="1">Uncharacterized protein</fullName>
    </submittedName>
</protein>
<evidence type="ECO:0000313" key="1">
    <source>
        <dbReference type="EMBL" id="KAF9650922.1"/>
    </source>
</evidence>
<dbReference type="Proteomes" id="UP000886501">
    <property type="component" value="Unassembled WGS sequence"/>
</dbReference>
<gene>
    <name evidence="1" type="ORF">BDM02DRAFT_3185068</name>
</gene>
<reference evidence="1" key="1">
    <citation type="submission" date="2019-10" db="EMBL/GenBank/DDBJ databases">
        <authorList>
            <consortium name="DOE Joint Genome Institute"/>
            <person name="Kuo A."/>
            <person name="Miyauchi S."/>
            <person name="Kiss E."/>
            <person name="Drula E."/>
            <person name="Kohler A."/>
            <person name="Sanchez-Garcia M."/>
            <person name="Andreopoulos B."/>
            <person name="Barry K.W."/>
            <person name="Bonito G."/>
            <person name="Buee M."/>
            <person name="Carver A."/>
            <person name="Chen C."/>
            <person name="Cichocki N."/>
            <person name="Clum A."/>
            <person name="Culley D."/>
            <person name="Crous P.W."/>
            <person name="Fauchery L."/>
            <person name="Girlanda M."/>
            <person name="Hayes R."/>
            <person name="Keri Z."/>
            <person name="Labutti K."/>
            <person name="Lipzen A."/>
            <person name="Lombard V."/>
            <person name="Magnuson J."/>
            <person name="Maillard F."/>
            <person name="Morin E."/>
            <person name="Murat C."/>
            <person name="Nolan M."/>
            <person name="Ohm R."/>
            <person name="Pangilinan J."/>
            <person name="Pereira M."/>
            <person name="Perotto S."/>
            <person name="Peter M."/>
            <person name="Riley R."/>
            <person name="Sitrit Y."/>
            <person name="Stielow B."/>
            <person name="Szollosi G."/>
            <person name="Zifcakova L."/>
            <person name="Stursova M."/>
            <person name="Spatafora J.W."/>
            <person name="Tedersoo L."/>
            <person name="Vaario L.-M."/>
            <person name="Yamada A."/>
            <person name="Yan M."/>
            <person name="Wang P."/>
            <person name="Xu J."/>
            <person name="Bruns T."/>
            <person name="Baldrian P."/>
            <person name="Vilgalys R."/>
            <person name="Henrissat B."/>
            <person name="Grigoriev I.V."/>
            <person name="Hibbett D."/>
            <person name="Nagy L.G."/>
            <person name="Martin F.M."/>
        </authorList>
    </citation>
    <scope>NUCLEOTIDE SEQUENCE</scope>
    <source>
        <strain evidence="1">P2</strain>
    </source>
</reference>
<proteinExistence type="predicted"/>
<keyword evidence="2" id="KW-1185">Reference proteome</keyword>
<reference evidence="1" key="2">
    <citation type="journal article" date="2020" name="Nat. Commun.">
        <title>Large-scale genome sequencing of mycorrhizal fungi provides insights into the early evolution of symbiotic traits.</title>
        <authorList>
            <person name="Miyauchi S."/>
            <person name="Kiss E."/>
            <person name="Kuo A."/>
            <person name="Drula E."/>
            <person name="Kohler A."/>
            <person name="Sanchez-Garcia M."/>
            <person name="Morin E."/>
            <person name="Andreopoulos B."/>
            <person name="Barry K.W."/>
            <person name="Bonito G."/>
            <person name="Buee M."/>
            <person name="Carver A."/>
            <person name="Chen C."/>
            <person name="Cichocki N."/>
            <person name="Clum A."/>
            <person name="Culley D."/>
            <person name="Crous P.W."/>
            <person name="Fauchery L."/>
            <person name="Girlanda M."/>
            <person name="Hayes R.D."/>
            <person name="Keri Z."/>
            <person name="LaButti K."/>
            <person name="Lipzen A."/>
            <person name="Lombard V."/>
            <person name="Magnuson J."/>
            <person name="Maillard F."/>
            <person name="Murat C."/>
            <person name="Nolan M."/>
            <person name="Ohm R.A."/>
            <person name="Pangilinan J."/>
            <person name="Pereira M.F."/>
            <person name="Perotto S."/>
            <person name="Peter M."/>
            <person name="Pfister S."/>
            <person name="Riley R."/>
            <person name="Sitrit Y."/>
            <person name="Stielow J.B."/>
            <person name="Szollosi G."/>
            <person name="Zifcakova L."/>
            <person name="Stursova M."/>
            <person name="Spatafora J.W."/>
            <person name="Tedersoo L."/>
            <person name="Vaario L.M."/>
            <person name="Yamada A."/>
            <person name="Yan M."/>
            <person name="Wang P."/>
            <person name="Xu J."/>
            <person name="Bruns T."/>
            <person name="Baldrian P."/>
            <person name="Vilgalys R."/>
            <person name="Dunand C."/>
            <person name="Henrissat B."/>
            <person name="Grigoriev I.V."/>
            <person name="Hibbett D."/>
            <person name="Nagy L.G."/>
            <person name="Martin F.M."/>
        </authorList>
    </citation>
    <scope>NUCLEOTIDE SEQUENCE</scope>
    <source>
        <strain evidence="1">P2</strain>
    </source>
</reference>
<organism evidence="1 2">
    <name type="scientific">Thelephora ganbajun</name>
    <name type="common">Ganba fungus</name>
    <dbReference type="NCBI Taxonomy" id="370292"/>
    <lineage>
        <taxon>Eukaryota</taxon>
        <taxon>Fungi</taxon>
        <taxon>Dikarya</taxon>
        <taxon>Basidiomycota</taxon>
        <taxon>Agaricomycotina</taxon>
        <taxon>Agaricomycetes</taxon>
        <taxon>Thelephorales</taxon>
        <taxon>Thelephoraceae</taxon>
        <taxon>Thelephora</taxon>
    </lineage>
</organism>
<accession>A0ACB6ZMU7</accession>
<evidence type="ECO:0000313" key="2">
    <source>
        <dbReference type="Proteomes" id="UP000886501"/>
    </source>
</evidence>